<sequence length="530" mass="60709">MSDIATIFSNIRQSGRLPILFVGSGISKRYTTNDYNWRQLLIRCISEYEEEPLKKYLSYETQALRETNSVEMTEEVYTRIGSKVEYDFNMAVYAGEIDMDVSEENNVSPLKRFISETLSQYSIKVELSSEIELLKELHEKMLTVVTTNYDSFLEDHIFTSHRAVIGAPIFLGSEIGTLVKMHGCVTAPESITLTREDYLRLDRRSRVLVGKLIHLFTENPVIFLGYSLTDASIQKLLADIYGCVESSLDFRRLKERLIFVEYDEEQSEPDVGEFVKNVDGRSIHLTRIRLSDYTILLEHMAQMDRITKLKEVFWLKNLVSDLVINYQGNKTKIIQLSDDEDGYSGDEVVVAIGKEKDMPSPLQDKGLAGLEGKDFYRDIVFDDMPAVKSKSNLLGVLVTLAKRNSNVLPVHKYLKGFDGEVDTKLKAIQSKEPKDVLNKTIEKDFSRFEEFIGEHPEISMEEIYKSDIPNVRKSNFLVLKAAFRAETQELRGFLEQHFDDIPKITGSTTNLRKMILLLDMKENKTQQGTA</sequence>
<reference evidence="1 2" key="1">
    <citation type="journal article" date="2024" name="Int. J. Mol. Sci.">
        <title>Exploration of Alicyclobacillus spp. Genome in Search of Antibiotic Resistance.</title>
        <authorList>
            <person name="Bucka-Kolendo J."/>
            <person name="Kiousi D.E."/>
            <person name="Dekowska A."/>
            <person name="Mikolajczuk-Szczyrba A."/>
            <person name="Karadedos D.M."/>
            <person name="Michael P."/>
            <person name="Galanis A."/>
            <person name="Sokolowska B."/>
        </authorList>
    </citation>
    <scope>NUCLEOTIDE SEQUENCE [LARGE SCALE GENOMIC DNA]</scope>
    <source>
        <strain evidence="1 2">KKP 3000</strain>
    </source>
</reference>
<comment type="caution">
    <text evidence="1">The sequence shown here is derived from an EMBL/GenBank/DDBJ whole genome shotgun (WGS) entry which is preliminary data.</text>
</comment>
<name>A0ABV5AM04_9BACL</name>
<keyword evidence="2" id="KW-1185">Reference proteome</keyword>
<dbReference type="EMBL" id="JBDXSU010000064">
    <property type="protein sequence ID" value="MFB5193273.1"/>
    <property type="molecule type" value="Genomic_DNA"/>
</dbReference>
<protein>
    <submittedName>
        <fullName evidence="1">SIR2 family protein</fullName>
    </submittedName>
</protein>
<accession>A0ABV5AM04</accession>
<proteinExistence type="predicted"/>
<dbReference type="InterPro" id="IPR011202">
    <property type="entry name" value="UCP014677"/>
</dbReference>
<dbReference type="PIRSF" id="PIRSF014677">
    <property type="entry name" value="UCP014677"/>
    <property type="match status" value="1"/>
</dbReference>
<evidence type="ECO:0000313" key="2">
    <source>
        <dbReference type="Proteomes" id="UP001579974"/>
    </source>
</evidence>
<gene>
    <name evidence="1" type="ORF">KKP3000_003914</name>
</gene>
<dbReference type="RefSeq" id="WP_275473157.1">
    <property type="nucleotide sequence ID" value="NZ_CP162940.1"/>
</dbReference>
<evidence type="ECO:0000313" key="1">
    <source>
        <dbReference type="EMBL" id="MFB5193273.1"/>
    </source>
</evidence>
<dbReference type="Proteomes" id="UP001579974">
    <property type="component" value="Unassembled WGS sequence"/>
</dbReference>
<organism evidence="1 2">
    <name type="scientific">Alicyclobacillus fastidiosus</name>
    <dbReference type="NCBI Taxonomy" id="392011"/>
    <lineage>
        <taxon>Bacteria</taxon>
        <taxon>Bacillati</taxon>
        <taxon>Bacillota</taxon>
        <taxon>Bacilli</taxon>
        <taxon>Bacillales</taxon>
        <taxon>Alicyclobacillaceae</taxon>
        <taxon>Alicyclobacillus</taxon>
    </lineage>
</organism>
<dbReference type="Pfam" id="PF13289">
    <property type="entry name" value="SIR2_2"/>
    <property type="match status" value="1"/>
</dbReference>